<accession>A0A174ZSF2</accession>
<gene>
    <name evidence="2" type="ORF">ERS852540_01829</name>
</gene>
<dbReference type="GO" id="GO:0016798">
    <property type="term" value="F:hydrolase activity, acting on glycosyl bonds"/>
    <property type="evidence" value="ECO:0007669"/>
    <property type="project" value="UniProtKB-KW"/>
</dbReference>
<dbReference type="PROSITE" id="PS51677">
    <property type="entry name" value="NODB"/>
    <property type="match status" value="1"/>
</dbReference>
<proteinExistence type="predicted"/>
<dbReference type="OrthoDB" id="9806342at2"/>
<name>A0A174ZSF2_9FIRM</name>
<feature type="domain" description="NodB homology" evidence="1">
    <location>
        <begin position="4"/>
        <end position="182"/>
    </location>
</feature>
<evidence type="ECO:0000259" key="1">
    <source>
        <dbReference type="PROSITE" id="PS51677"/>
    </source>
</evidence>
<dbReference type="Proteomes" id="UP000095662">
    <property type="component" value="Unassembled WGS sequence"/>
</dbReference>
<dbReference type="Gene3D" id="3.20.20.370">
    <property type="entry name" value="Glycoside hydrolase/deacetylase"/>
    <property type="match status" value="1"/>
</dbReference>
<keyword evidence="2" id="KW-0378">Hydrolase</keyword>
<keyword evidence="2" id="KW-0326">Glycosidase</keyword>
<dbReference type="CDD" id="cd10954">
    <property type="entry name" value="CE4_CtAXE_like"/>
    <property type="match status" value="1"/>
</dbReference>
<dbReference type="InterPro" id="IPR050248">
    <property type="entry name" value="Polysacc_deacetylase_ArnD"/>
</dbReference>
<dbReference type="Pfam" id="PF01522">
    <property type="entry name" value="Polysacc_deac_1"/>
    <property type="match status" value="1"/>
</dbReference>
<dbReference type="EMBL" id="CZBY01000015">
    <property type="protein sequence ID" value="CUQ88962.1"/>
    <property type="molecule type" value="Genomic_DNA"/>
</dbReference>
<dbReference type="SUPFAM" id="SSF88713">
    <property type="entry name" value="Glycoside hydrolase/deacetylase"/>
    <property type="match status" value="1"/>
</dbReference>
<keyword evidence="2" id="KW-0119">Carbohydrate metabolism</keyword>
<dbReference type="AlphaFoldDB" id="A0A174ZSF2"/>
<dbReference type="STRING" id="39492.ERS852540_01829"/>
<dbReference type="InterPro" id="IPR011330">
    <property type="entry name" value="Glyco_hydro/deAcase_b/a-brl"/>
</dbReference>
<protein>
    <submittedName>
        <fullName evidence="2">Bifunctional xylanase/deacetylase</fullName>
    </submittedName>
</protein>
<dbReference type="GO" id="GO:0016810">
    <property type="term" value="F:hydrolase activity, acting on carbon-nitrogen (but not peptide) bonds"/>
    <property type="evidence" value="ECO:0007669"/>
    <property type="project" value="InterPro"/>
</dbReference>
<dbReference type="GO" id="GO:0045493">
    <property type="term" value="P:xylan catabolic process"/>
    <property type="evidence" value="ECO:0007669"/>
    <property type="project" value="UniProtKB-KW"/>
</dbReference>
<sequence>MENKYIALTFDDGPNTVTTPQVLEMLKKHNVTGSFFLVGDNINEESARIARECFEYGCEICNHSRTHSAMPQQTSEEIKAEIEYTNDKIKQITGGVAPKFFRPPYIALCDSMYDDIPLTFICGNGAEDWLDEISAEERSKRIIDQAQNGMIILLHDMEGNFRTVQALDTIIPELKRQGYTFVTVSDLFAKCKITPRKRVIYSNVLTD</sequence>
<dbReference type="InterPro" id="IPR002509">
    <property type="entry name" value="NODB_dom"/>
</dbReference>
<organism evidence="2 3">
    <name type="scientific">[Eubacterium] siraeum</name>
    <dbReference type="NCBI Taxonomy" id="39492"/>
    <lineage>
        <taxon>Bacteria</taxon>
        <taxon>Bacillati</taxon>
        <taxon>Bacillota</taxon>
        <taxon>Clostridia</taxon>
        <taxon>Eubacteriales</taxon>
        <taxon>Oscillospiraceae</taxon>
        <taxon>Oscillospiraceae incertae sedis</taxon>
    </lineage>
</organism>
<keyword evidence="2" id="KW-0624">Polysaccharide degradation</keyword>
<dbReference type="PANTHER" id="PTHR10587">
    <property type="entry name" value="GLYCOSYL TRANSFERASE-RELATED"/>
    <property type="match status" value="1"/>
</dbReference>
<evidence type="ECO:0000313" key="3">
    <source>
        <dbReference type="Proteomes" id="UP000095662"/>
    </source>
</evidence>
<reference evidence="2 3" key="1">
    <citation type="submission" date="2015-09" db="EMBL/GenBank/DDBJ databases">
        <authorList>
            <consortium name="Pathogen Informatics"/>
        </authorList>
    </citation>
    <scope>NUCLEOTIDE SEQUENCE [LARGE SCALE GENOMIC DNA]</scope>
    <source>
        <strain evidence="2 3">2789STDY5834928</strain>
    </source>
</reference>
<evidence type="ECO:0000313" key="2">
    <source>
        <dbReference type="EMBL" id="CUQ88962.1"/>
    </source>
</evidence>
<keyword evidence="2" id="KW-0858">Xylan degradation</keyword>